<dbReference type="InterPro" id="IPR012337">
    <property type="entry name" value="RNaseH-like_sf"/>
</dbReference>
<gene>
    <name evidence="2" type="ORF">AM588_10007524</name>
</gene>
<dbReference type="Proteomes" id="UP000054636">
    <property type="component" value="Unassembled WGS sequence"/>
</dbReference>
<dbReference type="GO" id="GO:0046983">
    <property type="term" value="F:protein dimerization activity"/>
    <property type="evidence" value="ECO:0007669"/>
    <property type="project" value="InterPro"/>
</dbReference>
<evidence type="ECO:0000259" key="1">
    <source>
        <dbReference type="Pfam" id="PF05699"/>
    </source>
</evidence>
<dbReference type="SUPFAM" id="SSF53098">
    <property type="entry name" value="Ribonuclease H-like"/>
    <property type="match status" value="1"/>
</dbReference>
<evidence type="ECO:0000313" key="3">
    <source>
        <dbReference type="Proteomes" id="UP000054636"/>
    </source>
</evidence>
<dbReference type="Pfam" id="PF05699">
    <property type="entry name" value="Dimer_Tnp_hAT"/>
    <property type="match status" value="1"/>
</dbReference>
<protein>
    <recommendedName>
        <fullName evidence="1">HAT C-terminal dimerisation domain-containing protein</fullName>
    </recommendedName>
</protein>
<evidence type="ECO:0000313" key="2">
    <source>
        <dbReference type="EMBL" id="KUF98216.1"/>
    </source>
</evidence>
<accession>A0A0W8DPN3</accession>
<name>A0A0W8DPN3_PHYNI</name>
<dbReference type="InterPro" id="IPR008906">
    <property type="entry name" value="HATC_C_dom"/>
</dbReference>
<dbReference type="EMBL" id="LNFP01000076">
    <property type="protein sequence ID" value="KUF98216.1"/>
    <property type="molecule type" value="Genomic_DNA"/>
</dbReference>
<dbReference type="AlphaFoldDB" id="A0A0W8DPN3"/>
<feature type="domain" description="HAT C-terminal dimerisation" evidence="1">
    <location>
        <begin position="210"/>
        <end position="276"/>
    </location>
</feature>
<reference evidence="2 3" key="1">
    <citation type="submission" date="2015-11" db="EMBL/GenBank/DDBJ databases">
        <title>Genomes and virulence difference between two physiological races of Phytophthora nicotianae.</title>
        <authorList>
            <person name="Liu H."/>
            <person name="Ma X."/>
            <person name="Yu H."/>
            <person name="Fang D."/>
            <person name="Li Y."/>
            <person name="Wang X."/>
            <person name="Wang W."/>
            <person name="Dong Y."/>
            <person name="Xiao B."/>
        </authorList>
    </citation>
    <scope>NUCLEOTIDE SEQUENCE [LARGE SCALE GENOMIC DNA]</scope>
    <source>
        <strain evidence="3">race 1</strain>
    </source>
</reference>
<proteinExistence type="predicted"/>
<sequence>MTALAQDINFWNGLRTTVRLLDPIIKALRELEADNVFVSGVYKWFRWLRFHSAYGVTTLEQERASSAPNNSGEGGIELLSNTVERVIATAYTENPSHSTMPEEERLVAGTDYQNVIAPPLSELQAFFRGKIKKRWDYVHTNAMGIAFMLDPAMDLDDFVGLDDETVDEQIRKMAKDCRLLTPTLGIPKLTAEILNFKSKKRSGGEALRETYSESSPLDYWNAKSNKEFPLLKKIAAIVFSIPTSSAASERAWIFDHIHSKRRNRLSVEKVEMLAYIYINHGSISHDAIDLARHQSCPKSVDSE</sequence>
<comment type="caution">
    <text evidence="2">The sequence shown here is derived from an EMBL/GenBank/DDBJ whole genome shotgun (WGS) entry which is preliminary data.</text>
</comment>
<organism evidence="2 3">
    <name type="scientific">Phytophthora nicotianae</name>
    <name type="common">Potato buckeye rot agent</name>
    <name type="synonym">Phytophthora parasitica</name>
    <dbReference type="NCBI Taxonomy" id="4792"/>
    <lineage>
        <taxon>Eukaryota</taxon>
        <taxon>Sar</taxon>
        <taxon>Stramenopiles</taxon>
        <taxon>Oomycota</taxon>
        <taxon>Peronosporomycetes</taxon>
        <taxon>Peronosporales</taxon>
        <taxon>Peronosporaceae</taxon>
        <taxon>Phytophthora</taxon>
    </lineage>
</organism>